<name>A0A0D0C385_9AGAR</name>
<sequence>MVSTLQALLDAMRQLRYGYILMGVDICLIIFDEAYHVVNNDPYNRIMQEFYHKLRARDFTLTGVREGCGGQ</sequence>
<evidence type="ECO:0000313" key="3">
    <source>
        <dbReference type="Proteomes" id="UP000053593"/>
    </source>
</evidence>
<gene>
    <name evidence="2" type="ORF">GYMLUDRAFT_46889</name>
</gene>
<reference evidence="2 3" key="1">
    <citation type="submission" date="2014-04" db="EMBL/GenBank/DDBJ databases">
        <title>Evolutionary Origins and Diversification of the Mycorrhizal Mutualists.</title>
        <authorList>
            <consortium name="DOE Joint Genome Institute"/>
            <consortium name="Mycorrhizal Genomics Consortium"/>
            <person name="Kohler A."/>
            <person name="Kuo A."/>
            <person name="Nagy L.G."/>
            <person name="Floudas D."/>
            <person name="Copeland A."/>
            <person name="Barry K.W."/>
            <person name="Cichocki N."/>
            <person name="Veneault-Fourrey C."/>
            <person name="LaButti K."/>
            <person name="Lindquist E.A."/>
            <person name="Lipzen A."/>
            <person name="Lundell T."/>
            <person name="Morin E."/>
            <person name="Murat C."/>
            <person name="Riley R."/>
            <person name="Ohm R."/>
            <person name="Sun H."/>
            <person name="Tunlid A."/>
            <person name="Henrissat B."/>
            <person name="Grigoriev I.V."/>
            <person name="Hibbett D.S."/>
            <person name="Martin F."/>
        </authorList>
    </citation>
    <scope>NUCLEOTIDE SEQUENCE [LARGE SCALE GENOMIC DNA]</scope>
    <source>
        <strain evidence="2 3">FD-317 M1</strain>
    </source>
</reference>
<dbReference type="Gene3D" id="3.40.50.300">
    <property type="entry name" value="P-loop containing nucleotide triphosphate hydrolases"/>
    <property type="match status" value="1"/>
</dbReference>
<accession>A0A0D0C385</accession>
<keyword evidence="3" id="KW-1185">Reference proteome</keyword>
<evidence type="ECO:0000313" key="2">
    <source>
        <dbReference type="EMBL" id="KIK56814.1"/>
    </source>
</evidence>
<dbReference type="InterPro" id="IPR027417">
    <property type="entry name" value="P-loop_NTPase"/>
</dbReference>
<keyword evidence="1" id="KW-0812">Transmembrane</keyword>
<feature type="transmembrane region" description="Helical" evidence="1">
    <location>
        <begin position="17"/>
        <end position="38"/>
    </location>
</feature>
<evidence type="ECO:0000256" key="1">
    <source>
        <dbReference type="SAM" id="Phobius"/>
    </source>
</evidence>
<dbReference type="HOGENOM" id="CLU_2740281_0_0_1"/>
<keyword evidence="1" id="KW-1133">Transmembrane helix</keyword>
<proteinExistence type="predicted"/>
<dbReference type="AlphaFoldDB" id="A0A0D0C385"/>
<organism evidence="2 3">
    <name type="scientific">Collybiopsis luxurians FD-317 M1</name>
    <dbReference type="NCBI Taxonomy" id="944289"/>
    <lineage>
        <taxon>Eukaryota</taxon>
        <taxon>Fungi</taxon>
        <taxon>Dikarya</taxon>
        <taxon>Basidiomycota</taxon>
        <taxon>Agaricomycotina</taxon>
        <taxon>Agaricomycetes</taxon>
        <taxon>Agaricomycetidae</taxon>
        <taxon>Agaricales</taxon>
        <taxon>Marasmiineae</taxon>
        <taxon>Omphalotaceae</taxon>
        <taxon>Collybiopsis</taxon>
        <taxon>Collybiopsis luxurians</taxon>
    </lineage>
</organism>
<dbReference type="Proteomes" id="UP000053593">
    <property type="component" value="Unassembled WGS sequence"/>
</dbReference>
<dbReference type="OrthoDB" id="416741at2759"/>
<keyword evidence="1" id="KW-0472">Membrane</keyword>
<dbReference type="EMBL" id="KN834795">
    <property type="protein sequence ID" value="KIK56814.1"/>
    <property type="molecule type" value="Genomic_DNA"/>
</dbReference>
<protein>
    <submittedName>
        <fullName evidence="2">Uncharacterized protein</fullName>
    </submittedName>
</protein>